<dbReference type="CDD" id="cd15488">
    <property type="entry name" value="Tm-1-like"/>
    <property type="match status" value="1"/>
</dbReference>
<dbReference type="AlphaFoldDB" id="A0A7G9RT35"/>
<evidence type="ECO:0000259" key="2">
    <source>
        <dbReference type="Pfam" id="PF23189"/>
    </source>
</evidence>
<name>A0A7G9RT35_9BURK</name>
<dbReference type="EMBL" id="CP060714">
    <property type="protein sequence ID" value="QNN58760.1"/>
    <property type="molecule type" value="Genomic_DNA"/>
</dbReference>
<protein>
    <submittedName>
        <fullName evidence="3">Tm-1-like ATP-binding domain-containing protein</fullName>
    </submittedName>
</protein>
<dbReference type="Proteomes" id="UP000515811">
    <property type="component" value="Chromosome"/>
</dbReference>
<gene>
    <name evidence="3" type="ORF">H9K76_08095</name>
</gene>
<accession>A0A7G9RT35</accession>
<evidence type="ECO:0000259" key="1">
    <source>
        <dbReference type="Pfam" id="PF06792"/>
    </source>
</evidence>
<dbReference type="PANTHER" id="PTHR31862">
    <property type="entry name" value="UPF0261 DOMAIN PROTEIN (AFU_ORTHOLOGUE AFUA_1G10120)"/>
    <property type="match status" value="1"/>
</dbReference>
<dbReference type="RefSeq" id="WP_187599408.1">
    <property type="nucleotide sequence ID" value="NZ_CP060714.1"/>
</dbReference>
<dbReference type="InterPro" id="IPR044122">
    <property type="entry name" value="UPF0261_N"/>
</dbReference>
<keyword evidence="3" id="KW-0067">ATP-binding</keyword>
<feature type="domain" description="UPF0261" evidence="1">
    <location>
        <begin position="2"/>
        <end position="177"/>
    </location>
</feature>
<dbReference type="InterPro" id="IPR051353">
    <property type="entry name" value="Tobamovirus_resist_UPF0261"/>
</dbReference>
<evidence type="ECO:0000313" key="4">
    <source>
        <dbReference type="Proteomes" id="UP000515811"/>
    </source>
</evidence>
<dbReference type="Gene3D" id="3.40.50.12030">
    <property type="entry name" value="Uncharacterised protein family UPF0261, NC domain"/>
    <property type="match status" value="1"/>
</dbReference>
<feature type="domain" description="UPF0261" evidence="2">
    <location>
        <begin position="184"/>
        <end position="401"/>
    </location>
</feature>
<proteinExistence type="predicted"/>
<evidence type="ECO:0000313" key="3">
    <source>
        <dbReference type="EMBL" id="QNN58760.1"/>
    </source>
</evidence>
<dbReference type="InterPro" id="IPR008322">
    <property type="entry name" value="UPF0261"/>
</dbReference>
<sequence length="419" mass="43731">MPRILLIGTADTKSAELLYLRERIAAAGGVARVMDVGVMAPADFTPDIDHAQVACAGGTDISALRICGDENTAMVAMAQGAVAIVREQYRQGRMDGVLILGGSMGTDLALDVAAALPLGVPKVVLSTIAHSHLIAPERITPDLTMMLWTGGLYGLSSLSRATLSQAAGAVVGACRVAEPPRFERPLIGMTSFGKTCLRYMVPLKPALEARGYEVAVFHTTGMGGRAFESLAEQRAFAAVFDFSLQEIGNHLGGSCVSAGPDRLRAAGRTGVPQIVAPGAIDLIDFPAWGAVPAGFEGRPSHEHNRLIASATLDGPARRLVAGEIAARLAEAVGPTQLLLPLGGVHAWDLPGEPLHDAPALVAMLDALQTRAEALGVPCRTVPAHINDAAFIEAALDVFDTWVAQGLVPTGRPAMWEKAA</sequence>
<dbReference type="NCBIfam" id="NF002674">
    <property type="entry name" value="PRK02399.1-2"/>
    <property type="match status" value="1"/>
</dbReference>
<dbReference type="Pfam" id="PF23189">
    <property type="entry name" value="UPF0261_C"/>
    <property type="match status" value="1"/>
</dbReference>
<dbReference type="KEGG" id="drg:H9K76_08095"/>
<dbReference type="PIRSF" id="PIRSF033271">
    <property type="entry name" value="UCP033271"/>
    <property type="match status" value="1"/>
</dbReference>
<dbReference type="InterPro" id="IPR056778">
    <property type="entry name" value="UPF0261_C"/>
</dbReference>
<keyword evidence="4" id="KW-1185">Reference proteome</keyword>
<dbReference type="PANTHER" id="PTHR31862:SF1">
    <property type="entry name" value="UPF0261 DOMAIN PROTEIN (AFU_ORTHOLOGUE AFUA_1G10120)"/>
    <property type="match status" value="1"/>
</dbReference>
<dbReference type="Gene3D" id="3.40.50.12020">
    <property type="entry name" value="Uncharacterised protein family UPF0261, NN domain"/>
    <property type="match status" value="1"/>
</dbReference>
<organism evidence="3 4">
    <name type="scientific">Diaphorobacter ruginosibacter</name>
    <dbReference type="NCBI Taxonomy" id="1715720"/>
    <lineage>
        <taxon>Bacteria</taxon>
        <taxon>Pseudomonadati</taxon>
        <taxon>Pseudomonadota</taxon>
        <taxon>Betaproteobacteria</taxon>
        <taxon>Burkholderiales</taxon>
        <taxon>Comamonadaceae</taxon>
        <taxon>Diaphorobacter</taxon>
    </lineage>
</organism>
<dbReference type="Pfam" id="PF06792">
    <property type="entry name" value="UPF0261"/>
    <property type="match status" value="1"/>
</dbReference>
<reference evidence="3 4" key="1">
    <citation type="submission" date="2020-08" db="EMBL/GenBank/DDBJ databases">
        <title>Genome sequence of Diaphorobacter ruginosibacter DSM 27467T.</title>
        <authorList>
            <person name="Hyun D.-W."/>
            <person name="Bae J.-W."/>
        </authorList>
    </citation>
    <scope>NUCLEOTIDE SEQUENCE [LARGE SCALE GENOMIC DNA]</scope>
    <source>
        <strain evidence="3 4">DSM 27467</strain>
    </source>
</reference>
<dbReference type="GO" id="GO:0005524">
    <property type="term" value="F:ATP binding"/>
    <property type="evidence" value="ECO:0007669"/>
    <property type="project" value="UniProtKB-KW"/>
</dbReference>
<keyword evidence="3" id="KW-0547">Nucleotide-binding</keyword>